<comment type="caution">
    <text evidence="1">The sequence shown here is derived from an EMBL/GenBank/DDBJ whole genome shotgun (WGS) entry which is preliminary data.</text>
</comment>
<name>A0A6G0VNS7_APHCR</name>
<dbReference type="Proteomes" id="UP000478052">
    <property type="component" value="Unassembled WGS sequence"/>
</dbReference>
<gene>
    <name evidence="1" type="ORF">FWK35_00034980</name>
</gene>
<dbReference type="OrthoDB" id="6618524at2759"/>
<keyword evidence="2" id="KW-1185">Reference proteome</keyword>
<dbReference type="AlphaFoldDB" id="A0A6G0VNS7"/>
<accession>A0A6G0VNS7</accession>
<dbReference type="EMBL" id="VUJU01013868">
    <property type="protein sequence ID" value="KAF0703502.1"/>
    <property type="molecule type" value="Genomic_DNA"/>
</dbReference>
<evidence type="ECO:0000313" key="1">
    <source>
        <dbReference type="EMBL" id="KAF0703502.1"/>
    </source>
</evidence>
<feature type="non-terminal residue" evidence="1">
    <location>
        <position position="1"/>
    </location>
</feature>
<reference evidence="1 2" key="1">
    <citation type="submission" date="2019-08" db="EMBL/GenBank/DDBJ databases">
        <title>Whole genome of Aphis craccivora.</title>
        <authorList>
            <person name="Voronova N.V."/>
            <person name="Shulinski R.S."/>
            <person name="Bandarenka Y.V."/>
            <person name="Zhorov D.G."/>
            <person name="Warner D."/>
        </authorList>
    </citation>
    <scope>NUCLEOTIDE SEQUENCE [LARGE SCALE GENOMIC DNA]</scope>
    <source>
        <strain evidence="1">180601</strain>
        <tissue evidence="1">Whole Body</tissue>
    </source>
</reference>
<organism evidence="1 2">
    <name type="scientific">Aphis craccivora</name>
    <name type="common">Cowpea aphid</name>
    <dbReference type="NCBI Taxonomy" id="307492"/>
    <lineage>
        <taxon>Eukaryota</taxon>
        <taxon>Metazoa</taxon>
        <taxon>Ecdysozoa</taxon>
        <taxon>Arthropoda</taxon>
        <taxon>Hexapoda</taxon>
        <taxon>Insecta</taxon>
        <taxon>Pterygota</taxon>
        <taxon>Neoptera</taxon>
        <taxon>Paraneoptera</taxon>
        <taxon>Hemiptera</taxon>
        <taxon>Sternorrhyncha</taxon>
        <taxon>Aphidomorpha</taxon>
        <taxon>Aphidoidea</taxon>
        <taxon>Aphididae</taxon>
        <taxon>Aphidini</taxon>
        <taxon>Aphis</taxon>
        <taxon>Aphis</taxon>
    </lineage>
</organism>
<protein>
    <submittedName>
        <fullName evidence="1">Uncharacterized protein</fullName>
    </submittedName>
</protein>
<proteinExistence type="predicted"/>
<sequence length="111" mass="12914">EGFATCIGVNVSFNSLDKYKLVTLEGKPIVLTMTNKLKMLQNWEVKKLKGGTTLSTTYINQYLHTDNRIPDIVFWNGTTDKEILQKLVLNRKMLNITSYKWDIWDIYMGFC</sequence>
<evidence type="ECO:0000313" key="2">
    <source>
        <dbReference type="Proteomes" id="UP000478052"/>
    </source>
</evidence>